<dbReference type="RefSeq" id="YP_024837.1">
    <property type="nucleotide sequence ID" value="NC_005885.1"/>
</dbReference>
<gene>
    <name evidence="1" type="primary">pas51</name>
</gene>
<dbReference type="GeneID" id="2846203"/>
<organism evidence="1 2">
    <name type="scientific">Actinoplanes phage phiAsp2</name>
    <dbReference type="NCBI Taxonomy" id="279303"/>
    <lineage>
        <taxon>Viruses</taxon>
        <taxon>Duplodnaviria</taxon>
        <taxon>Heunggongvirae</taxon>
        <taxon>Uroviricota</taxon>
        <taxon>Caudoviricetes</taxon>
        <taxon>Aspduovirus</taxon>
        <taxon>Aspduovirus Asp2</taxon>
    </lineage>
</organism>
<reference evidence="1 2" key="1">
    <citation type="journal article" date="2004" name="Virus Genes">
        <title>The genome of phiAsp2, an actinoplanes infecting phage.</title>
        <authorList>
            <person name="Jarling M."/>
            <person name="Bartkowiak K."/>
            <person name="Pape H."/>
            <person name="Meinhardt F."/>
        </authorList>
    </citation>
    <scope>NUCLEOTIDE SEQUENCE</scope>
</reference>
<dbReference type="KEGG" id="vg:2846203"/>
<accession>Q6J7Y0</accession>
<keyword evidence="2" id="KW-1185">Reference proteome</keyword>
<proteinExistence type="predicted"/>
<name>Q6J7Y0_9CAUD</name>
<dbReference type="EMBL" id="AY576796">
    <property type="protein sequence ID" value="AAT36799.1"/>
    <property type="molecule type" value="Genomic_DNA"/>
</dbReference>
<evidence type="ECO:0000313" key="1">
    <source>
        <dbReference type="EMBL" id="AAT36799.1"/>
    </source>
</evidence>
<evidence type="ECO:0000313" key="2">
    <source>
        <dbReference type="Proteomes" id="UP000001245"/>
    </source>
</evidence>
<protein>
    <submittedName>
        <fullName evidence="1">Pas51</fullName>
    </submittedName>
</protein>
<sequence>MDVKFKLDSKAVPNGTVLVFGIRYERDLDGDTRGRTNPRTYTYAMLKAGGLWYVTGSGQVPTAAGWGAVERWLGKDNRVVEYVDVMGAPTRIWPTEPGPVDTSQS</sequence>
<dbReference type="Proteomes" id="UP000001245">
    <property type="component" value="Segment"/>
</dbReference>